<dbReference type="InterPro" id="IPR001347">
    <property type="entry name" value="SIS_dom"/>
</dbReference>
<evidence type="ECO:0000259" key="4">
    <source>
        <dbReference type="PROSITE" id="PS51071"/>
    </source>
</evidence>
<keyword evidence="7" id="KW-1185">Reference proteome</keyword>
<dbReference type="InterPro" id="IPR047640">
    <property type="entry name" value="RpiR-like"/>
</dbReference>
<dbReference type="AlphaFoldDB" id="A0A6N9YT38"/>
<dbReference type="Gene3D" id="1.10.10.10">
    <property type="entry name" value="Winged helix-like DNA-binding domain superfamily/Winged helix DNA-binding domain"/>
    <property type="match status" value="1"/>
</dbReference>
<gene>
    <name evidence="6" type="ORF">G1H11_22020</name>
</gene>
<feature type="domain" description="HTH rpiR-type" evidence="4">
    <location>
        <begin position="12"/>
        <end position="88"/>
    </location>
</feature>
<accession>A0A6N9YT38</accession>
<proteinExistence type="predicted"/>
<evidence type="ECO:0000256" key="3">
    <source>
        <dbReference type="ARBA" id="ARBA00023163"/>
    </source>
</evidence>
<dbReference type="CDD" id="cd05013">
    <property type="entry name" value="SIS_RpiR"/>
    <property type="match status" value="1"/>
</dbReference>
<evidence type="ECO:0000256" key="2">
    <source>
        <dbReference type="ARBA" id="ARBA00023125"/>
    </source>
</evidence>
<dbReference type="InterPro" id="IPR009057">
    <property type="entry name" value="Homeodomain-like_sf"/>
</dbReference>
<dbReference type="GO" id="GO:0097367">
    <property type="term" value="F:carbohydrate derivative binding"/>
    <property type="evidence" value="ECO:0007669"/>
    <property type="project" value="InterPro"/>
</dbReference>
<dbReference type="PROSITE" id="PS51464">
    <property type="entry name" value="SIS"/>
    <property type="match status" value="1"/>
</dbReference>
<dbReference type="GO" id="GO:0003700">
    <property type="term" value="F:DNA-binding transcription factor activity"/>
    <property type="evidence" value="ECO:0007669"/>
    <property type="project" value="InterPro"/>
</dbReference>
<evidence type="ECO:0000313" key="7">
    <source>
        <dbReference type="Proteomes" id="UP000469185"/>
    </source>
</evidence>
<dbReference type="InterPro" id="IPR036388">
    <property type="entry name" value="WH-like_DNA-bd_sf"/>
</dbReference>
<comment type="caution">
    <text evidence="6">The sequence shown here is derived from an EMBL/GenBank/DDBJ whole genome shotgun (WGS) entry which is preliminary data.</text>
</comment>
<dbReference type="GO" id="GO:1901135">
    <property type="term" value="P:carbohydrate derivative metabolic process"/>
    <property type="evidence" value="ECO:0007669"/>
    <property type="project" value="InterPro"/>
</dbReference>
<evidence type="ECO:0000256" key="1">
    <source>
        <dbReference type="ARBA" id="ARBA00023015"/>
    </source>
</evidence>
<evidence type="ECO:0000313" key="6">
    <source>
        <dbReference type="EMBL" id="NED97979.1"/>
    </source>
</evidence>
<name>A0A6N9YT38_9ACTN</name>
<dbReference type="PANTHER" id="PTHR30514">
    <property type="entry name" value="GLUCOKINASE"/>
    <property type="match status" value="1"/>
</dbReference>
<feature type="domain" description="SIS" evidence="5">
    <location>
        <begin position="138"/>
        <end position="278"/>
    </location>
</feature>
<reference evidence="6 7" key="1">
    <citation type="submission" date="2020-02" db="EMBL/GenBank/DDBJ databases">
        <authorList>
            <person name="Li X.-J."/>
            <person name="Feng X.-M."/>
        </authorList>
    </citation>
    <scope>NUCLEOTIDE SEQUENCE [LARGE SCALE GENOMIC DNA]</scope>
    <source>
        <strain evidence="6 7">CGMCC 4.7225</strain>
    </source>
</reference>
<dbReference type="InterPro" id="IPR000281">
    <property type="entry name" value="HTH_RpiR"/>
</dbReference>
<dbReference type="Pfam" id="PF01380">
    <property type="entry name" value="SIS"/>
    <property type="match status" value="1"/>
</dbReference>
<protein>
    <submittedName>
        <fullName evidence="6">MurR/RpiR family transcriptional regulator</fullName>
    </submittedName>
</protein>
<dbReference type="SUPFAM" id="SSF46689">
    <property type="entry name" value="Homeodomain-like"/>
    <property type="match status" value="1"/>
</dbReference>
<keyword evidence="2" id="KW-0238">DNA-binding</keyword>
<dbReference type="PANTHER" id="PTHR30514:SF1">
    <property type="entry name" value="HTH-TYPE TRANSCRIPTIONAL REGULATOR HEXR-RELATED"/>
    <property type="match status" value="1"/>
</dbReference>
<dbReference type="PROSITE" id="PS51071">
    <property type="entry name" value="HTH_RPIR"/>
    <property type="match status" value="1"/>
</dbReference>
<dbReference type="Pfam" id="PF01418">
    <property type="entry name" value="HTH_6"/>
    <property type="match status" value="1"/>
</dbReference>
<dbReference type="InterPro" id="IPR046348">
    <property type="entry name" value="SIS_dom_sf"/>
</dbReference>
<evidence type="ECO:0000259" key="5">
    <source>
        <dbReference type="PROSITE" id="PS51464"/>
    </source>
</evidence>
<dbReference type="GO" id="GO:0003677">
    <property type="term" value="F:DNA binding"/>
    <property type="evidence" value="ECO:0007669"/>
    <property type="project" value="UniProtKB-KW"/>
</dbReference>
<organism evidence="6 7">
    <name type="scientific">Phytoactinopolyspora alkaliphila</name>
    <dbReference type="NCBI Taxonomy" id="1783498"/>
    <lineage>
        <taxon>Bacteria</taxon>
        <taxon>Bacillati</taxon>
        <taxon>Actinomycetota</taxon>
        <taxon>Actinomycetes</taxon>
        <taxon>Jiangellales</taxon>
        <taxon>Jiangellaceae</taxon>
        <taxon>Phytoactinopolyspora</taxon>
    </lineage>
</organism>
<keyword evidence="3" id="KW-0804">Transcription</keyword>
<sequence length="301" mass="32440">MVTDAASRGWSGGVRQHVRALVPTLAPAERRVAEALLADPSVVVEKTITEVAQACQTSETTVVRFCRTAGFRGYPELRLAVATELGRDHARRPQDRAPGTDIGRDDTLEDLVRKVAYTDTRAIEETVDELDLGTLAQVIEAVATARRIYLFGLGASTFAAQDLQQKLLRIDRVALFITDPHLTLASSALMTGDDVAIALSHTGDTAEVVTWLGEARRRDATTIAITNYAKSPLSTHAQLTLITAAQESRFRSGAMASRIAQMAVIDCVYLGVAQRTYDASVAALTTTHDVVHPSHTPPPSP</sequence>
<dbReference type="Gene3D" id="3.40.50.10490">
    <property type="entry name" value="Glucose-6-phosphate isomerase like protein, domain 1"/>
    <property type="match status" value="1"/>
</dbReference>
<keyword evidence="1" id="KW-0805">Transcription regulation</keyword>
<dbReference type="InterPro" id="IPR035472">
    <property type="entry name" value="RpiR-like_SIS"/>
</dbReference>
<dbReference type="Proteomes" id="UP000469185">
    <property type="component" value="Unassembled WGS sequence"/>
</dbReference>
<dbReference type="EMBL" id="JAAGOB010000015">
    <property type="protein sequence ID" value="NED97979.1"/>
    <property type="molecule type" value="Genomic_DNA"/>
</dbReference>
<dbReference type="SUPFAM" id="SSF53697">
    <property type="entry name" value="SIS domain"/>
    <property type="match status" value="1"/>
</dbReference>